<evidence type="ECO:0000256" key="13">
    <source>
        <dbReference type="PROSITE-ProRule" id="PRU00433"/>
    </source>
</evidence>
<dbReference type="RefSeq" id="WP_264506637.1">
    <property type="nucleotide sequence ID" value="NZ_JAPDFL010000001.1"/>
</dbReference>
<comment type="caution">
    <text evidence="15">The sequence shown here is derived from an EMBL/GenBank/DDBJ whole genome shotgun (WGS) entry which is preliminary data.</text>
</comment>
<feature type="domain" description="Cytochrome c" evidence="14">
    <location>
        <begin position="40"/>
        <end position="145"/>
    </location>
</feature>
<evidence type="ECO:0000256" key="6">
    <source>
        <dbReference type="ARBA" id="ARBA00022660"/>
    </source>
</evidence>
<dbReference type="Pfam" id="PF00034">
    <property type="entry name" value="Cytochrom_C"/>
    <property type="match status" value="1"/>
</dbReference>
<dbReference type="InterPro" id="IPR036909">
    <property type="entry name" value="Cyt_c-like_dom_sf"/>
</dbReference>
<dbReference type="PIRSF" id="PIRSF000018">
    <property type="entry name" value="Mb_ADH_cyt_c"/>
    <property type="match status" value="1"/>
</dbReference>
<sequence>MKTFLRLILVLAVIGVVALIAFIFIPVQRTEPQTALAATYTVPEGQGEYAMRLADCAACHTADDGVPFAGGRPIESPLGTIYSSNITPDPETGIGNYTLADFRAALVDGLRRDGTHLYPAMPYENYRMLSEEDIRALYAYFHDELDPVRNPTPETELSFPFNQRWALRGWNWLALGDPGFTSTLSDAELARGEYLVTGPGHCGACHTPRSPIMTQAALTGADDAFLSGGEIAGWTAPALRGANSAIRGWNAQDIRLILATGRNAHSAVNGEMQLVIRDSTQFLSDEDLDAVAGYLVHLNSGEQAPAAPTETATEQLLTSADPSMDLGPRLYLDNCGACHFVTGRGADEVFPELDGSSLVTANSPTGLISMILHGGELPSTAERPARLRMPGFAHRLSDDEVATLASFLRQGWTNDAGPVSAADVSALRAEPATN</sequence>
<keyword evidence="6" id="KW-0679">Respiratory chain</keyword>
<keyword evidence="16" id="KW-1185">Reference proteome</keyword>
<dbReference type="SUPFAM" id="SSF46626">
    <property type="entry name" value="Cytochrome c"/>
    <property type="match status" value="3"/>
</dbReference>
<dbReference type="EMBL" id="JAPDFL010000001">
    <property type="protein sequence ID" value="MCW1933761.1"/>
    <property type="molecule type" value="Genomic_DNA"/>
</dbReference>
<evidence type="ECO:0000256" key="7">
    <source>
        <dbReference type="ARBA" id="ARBA00022723"/>
    </source>
</evidence>
<keyword evidence="11 13" id="KW-0408">Iron</keyword>
<evidence type="ECO:0000256" key="1">
    <source>
        <dbReference type="ARBA" id="ARBA00001926"/>
    </source>
</evidence>
<evidence type="ECO:0000256" key="11">
    <source>
        <dbReference type="ARBA" id="ARBA00023004"/>
    </source>
</evidence>
<dbReference type="Gene3D" id="1.10.760.10">
    <property type="entry name" value="Cytochrome c-like domain"/>
    <property type="match status" value="3"/>
</dbReference>
<dbReference type="PANTHER" id="PTHR35008">
    <property type="entry name" value="BLL4482 PROTEIN-RELATED"/>
    <property type="match status" value="1"/>
</dbReference>
<protein>
    <submittedName>
        <fullName evidence="15">Cytochrome c</fullName>
    </submittedName>
</protein>
<evidence type="ECO:0000256" key="4">
    <source>
        <dbReference type="ARBA" id="ARBA00022475"/>
    </source>
</evidence>
<keyword evidence="8" id="KW-0732">Signal</keyword>
<dbReference type="InterPro" id="IPR014353">
    <property type="entry name" value="Membr-bd_ADH_cyt_c"/>
</dbReference>
<evidence type="ECO:0000256" key="8">
    <source>
        <dbReference type="ARBA" id="ARBA00022729"/>
    </source>
</evidence>
<dbReference type="InterPro" id="IPR009056">
    <property type="entry name" value="Cyt_c-like_dom"/>
</dbReference>
<keyword evidence="9" id="KW-0677">Repeat</keyword>
<dbReference type="PRINTS" id="PR00605">
    <property type="entry name" value="CYTCHROMECIC"/>
</dbReference>
<name>A0ABT3H1P3_9RHOB</name>
<dbReference type="PROSITE" id="PS51007">
    <property type="entry name" value="CYTC"/>
    <property type="match status" value="3"/>
</dbReference>
<evidence type="ECO:0000256" key="9">
    <source>
        <dbReference type="ARBA" id="ARBA00022737"/>
    </source>
</evidence>
<keyword evidence="4" id="KW-1003">Cell membrane</keyword>
<evidence type="ECO:0000256" key="2">
    <source>
        <dbReference type="ARBA" id="ARBA00004236"/>
    </source>
</evidence>
<feature type="domain" description="Cytochrome c" evidence="14">
    <location>
        <begin position="187"/>
        <end position="299"/>
    </location>
</feature>
<comment type="cofactor">
    <cofactor evidence="1">
        <name>heme c</name>
        <dbReference type="ChEBI" id="CHEBI:61717"/>
    </cofactor>
</comment>
<evidence type="ECO:0000313" key="15">
    <source>
        <dbReference type="EMBL" id="MCW1933761.1"/>
    </source>
</evidence>
<evidence type="ECO:0000259" key="14">
    <source>
        <dbReference type="PROSITE" id="PS51007"/>
    </source>
</evidence>
<keyword evidence="3" id="KW-0813">Transport</keyword>
<dbReference type="InterPro" id="IPR008168">
    <property type="entry name" value="Cyt_C_IC"/>
</dbReference>
<evidence type="ECO:0000256" key="12">
    <source>
        <dbReference type="ARBA" id="ARBA00023136"/>
    </source>
</evidence>
<keyword evidence="5 13" id="KW-0349">Heme</keyword>
<evidence type="ECO:0000256" key="3">
    <source>
        <dbReference type="ARBA" id="ARBA00022448"/>
    </source>
</evidence>
<keyword evidence="7 13" id="KW-0479">Metal-binding</keyword>
<dbReference type="Proteomes" id="UP001208938">
    <property type="component" value="Unassembled WGS sequence"/>
</dbReference>
<keyword evidence="12" id="KW-0472">Membrane</keyword>
<proteinExistence type="predicted"/>
<dbReference type="InterPro" id="IPR051459">
    <property type="entry name" value="Cytochrome_c-type_DH"/>
</dbReference>
<evidence type="ECO:0000256" key="5">
    <source>
        <dbReference type="ARBA" id="ARBA00022617"/>
    </source>
</evidence>
<evidence type="ECO:0000256" key="10">
    <source>
        <dbReference type="ARBA" id="ARBA00022982"/>
    </source>
</evidence>
<keyword evidence="10" id="KW-0249">Electron transport</keyword>
<feature type="domain" description="Cytochrome c" evidence="14">
    <location>
        <begin position="322"/>
        <end position="412"/>
    </location>
</feature>
<comment type="subcellular location">
    <subcellularLocation>
        <location evidence="2">Cell membrane</location>
    </subcellularLocation>
</comment>
<dbReference type="PANTHER" id="PTHR35008:SF8">
    <property type="entry name" value="ALCOHOL DEHYDROGENASE CYTOCHROME C SUBUNIT"/>
    <property type="match status" value="1"/>
</dbReference>
<evidence type="ECO:0000313" key="16">
    <source>
        <dbReference type="Proteomes" id="UP001208938"/>
    </source>
</evidence>
<gene>
    <name evidence="15" type="ORF">OKW52_16230</name>
</gene>
<reference evidence="15 16" key="1">
    <citation type="submission" date="2022-10" db="EMBL/GenBank/DDBJ databases">
        <title>Pararhodobacter sp. nov., isolated from marine algae.</title>
        <authorList>
            <person name="Choi B.J."/>
            <person name="Kim J.M."/>
            <person name="Lee J.K."/>
            <person name="Choi D.G."/>
            <person name="Jeon C.O."/>
        </authorList>
    </citation>
    <scope>NUCLEOTIDE SEQUENCE [LARGE SCALE GENOMIC DNA]</scope>
    <source>
        <strain evidence="15 16">ZQ420</strain>
    </source>
</reference>
<accession>A0ABT3H1P3</accession>
<organism evidence="15 16">
    <name type="scientific">Pararhodobacter zhoushanensis</name>
    <dbReference type="NCBI Taxonomy" id="2479545"/>
    <lineage>
        <taxon>Bacteria</taxon>
        <taxon>Pseudomonadati</taxon>
        <taxon>Pseudomonadota</taxon>
        <taxon>Alphaproteobacteria</taxon>
        <taxon>Rhodobacterales</taxon>
        <taxon>Paracoccaceae</taxon>
        <taxon>Pararhodobacter</taxon>
    </lineage>
</organism>